<evidence type="ECO:0000259" key="1">
    <source>
        <dbReference type="PROSITE" id="PS51184"/>
    </source>
</evidence>
<dbReference type="PANTHER" id="PTHR12461">
    <property type="entry name" value="HYPOXIA-INDUCIBLE FACTOR 1 ALPHA INHIBITOR-RELATED"/>
    <property type="match status" value="1"/>
</dbReference>
<organism evidence="2 3">
    <name type="scientific">Elsinoe australis</name>
    <dbReference type="NCBI Taxonomy" id="40998"/>
    <lineage>
        <taxon>Eukaryota</taxon>
        <taxon>Fungi</taxon>
        <taxon>Dikarya</taxon>
        <taxon>Ascomycota</taxon>
        <taxon>Pezizomycotina</taxon>
        <taxon>Dothideomycetes</taxon>
        <taxon>Dothideomycetidae</taxon>
        <taxon>Myriangiales</taxon>
        <taxon>Elsinoaceae</taxon>
        <taxon>Elsinoe</taxon>
    </lineage>
</organism>
<dbReference type="Gene3D" id="2.60.120.10">
    <property type="entry name" value="Jelly Rolls"/>
    <property type="match status" value="1"/>
</dbReference>
<sequence length="299" mass="33911">MTLEENLISFLDNYNSLNAACVDELDEDPSPLEFMRYVAVNRPFVIRKGAKHWDATEKWNTNYLEAVMGDTNVQVATTPLGNADAILTINGSEDLFVEPLEKQEPFFEVLQHIVKNGRGELPGPVKYLQTQNDNLREEYAPLFDDVPDSIPFARIALQKEPDAVNFWLGNQKSVTALHKDNYQNIYAQIRGKKHFIMLPPVSAPAMDEKELPLARYEQGEGAKDDFGLEAVVVQPEETVPVPTWDPLTDQLPPNVFGKHVKSLRVTLSEGDMMYLPAMWYHHVRQSAGEEGFNCSVNYW</sequence>
<comment type="caution">
    <text evidence="2">The sequence shown here is derived from an EMBL/GenBank/DDBJ whole genome shotgun (WGS) entry which is preliminary data.</text>
</comment>
<dbReference type="Proteomes" id="UP000243723">
    <property type="component" value="Unassembled WGS sequence"/>
</dbReference>
<dbReference type="STRING" id="40998.A0A2P7Z3S7"/>
<dbReference type="Pfam" id="PF13621">
    <property type="entry name" value="Cupin_8"/>
    <property type="match status" value="1"/>
</dbReference>
<name>A0A2P7Z3S7_9PEZI</name>
<dbReference type="InterPro" id="IPR041667">
    <property type="entry name" value="Cupin_8"/>
</dbReference>
<dbReference type="InterPro" id="IPR014710">
    <property type="entry name" value="RmlC-like_jellyroll"/>
</dbReference>
<dbReference type="InterPro" id="IPR003347">
    <property type="entry name" value="JmjC_dom"/>
</dbReference>
<gene>
    <name evidence="2" type="ORF">B9Z65_6824</name>
</gene>
<reference evidence="2 3" key="1">
    <citation type="submission" date="2017-05" db="EMBL/GenBank/DDBJ databases">
        <title>Draft genome sequence of Elsinoe australis.</title>
        <authorList>
            <person name="Cheng Q."/>
        </authorList>
    </citation>
    <scope>NUCLEOTIDE SEQUENCE [LARGE SCALE GENOMIC DNA]</scope>
    <source>
        <strain evidence="2 3">NL1</strain>
    </source>
</reference>
<dbReference type="OrthoDB" id="415358at2759"/>
<dbReference type="PROSITE" id="PS51184">
    <property type="entry name" value="JMJC"/>
    <property type="match status" value="1"/>
</dbReference>
<dbReference type="PANTHER" id="PTHR12461:SF99">
    <property type="entry name" value="BIFUNCTIONAL PEPTIDASE AND (3S)-LYSYL HYDROXYLASE JMJD7"/>
    <property type="match status" value="1"/>
</dbReference>
<dbReference type="AlphaFoldDB" id="A0A2P7Z3S7"/>
<dbReference type="EMBL" id="NHZQ01000331">
    <property type="protein sequence ID" value="PSK42870.1"/>
    <property type="molecule type" value="Genomic_DNA"/>
</dbReference>
<proteinExistence type="predicted"/>
<protein>
    <recommendedName>
        <fullName evidence="1">JmjC domain-containing protein</fullName>
    </recommendedName>
</protein>
<evidence type="ECO:0000313" key="2">
    <source>
        <dbReference type="EMBL" id="PSK42870.1"/>
    </source>
</evidence>
<feature type="domain" description="JmjC" evidence="1">
    <location>
        <begin position="125"/>
        <end position="299"/>
    </location>
</feature>
<dbReference type="SMART" id="SM00558">
    <property type="entry name" value="JmjC"/>
    <property type="match status" value="1"/>
</dbReference>
<dbReference type="SUPFAM" id="SSF51197">
    <property type="entry name" value="Clavaminate synthase-like"/>
    <property type="match status" value="1"/>
</dbReference>
<keyword evidence="3" id="KW-1185">Reference proteome</keyword>
<evidence type="ECO:0000313" key="3">
    <source>
        <dbReference type="Proteomes" id="UP000243723"/>
    </source>
</evidence>
<accession>A0A2P7Z3S7</accession>